<dbReference type="Proteomes" id="UP000738879">
    <property type="component" value="Unassembled WGS sequence"/>
</dbReference>
<comment type="caution">
    <text evidence="1">The sequence shown here is derived from an EMBL/GenBank/DDBJ whole genome shotgun (WGS) entry which is preliminary data.</text>
</comment>
<gene>
    <name evidence="1" type="ORF">KHY67_03730</name>
</gene>
<dbReference type="AlphaFoldDB" id="A0A943BPE0"/>
<protein>
    <submittedName>
        <fullName evidence="1">Uncharacterized protein</fullName>
    </submittedName>
</protein>
<reference evidence="1" key="1">
    <citation type="submission" date="2021-02" db="EMBL/GenBank/DDBJ databases">
        <title>Infant gut strain persistence is associated with maternal origin, phylogeny, and functional potential including surface adhesion and iron acquisition.</title>
        <authorList>
            <person name="Lou Y.C."/>
        </authorList>
    </citation>
    <scope>NUCLEOTIDE SEQUENCE</scope>
    <source>
        <strain evidence="1">L3_128_245G1_dasL3_128_245G1_concoct_49</strain>
    </source>
</reference>
<evidence type="ECO:0000313" key="1">
    <source>
        <dbReference type="EMBL" id="MBS5146795.1"/>
    </source>
</evidence>
<accession>A0A943BPE0</accession>
<dbReference type="EMBL" id="JAGZJA010000003">
    <property type="protein sequence ID" value="MBS5146795.1"/>
    <property type="molecule type" value="Genomic_DNA"/>
</dbReference>
<evidence type="ECO:0000313" key="2">
    <source>
        <dbReference type="Proteomes" id="UP000738879"/>
    </source>
</evidence>
<sequence length="408" mass="47696">MVVTNAPNLDNVHVEQTLSSFAELCRQTGLNAGKGNTKKANEKLLRRYLNWKKASERGNSIVITEIYQTPEPEALRSDDVYSEDILTCLRWNDMQRRKGFNADSDREWNTLYPIADLLAICGFTSRRWTADPSKVKMEINELKRVHAVDASPEQAFFFVNRLNQHVYSHCVKMLDRSLQRLHRKGYISIYDMSLWVRCKNDDKARQAKVEEAELCRSIRKRVKEELGVKSEGLYNRYAIQREYSKALTEETPFTDSWEIREIVLPFSYDEVSKKDYLAARGRINRRSVDYLMRKADEDAASEKTREITQAQQDLDEACASDSDFRMLCKYLDYKPEDLLGMNFDIQMMLNENNRRALVGWFIEIGGAEMYIDWHDLEETEWREKYADKLVKIPQAPSVKELNTPEETS</sequence>
<proteinExistence type="predicted"/>
<organism evidence="1 2">
    <name type="scientific">Collinsella intestinalis</name>
    <dbReference type="NCBI Taxonomy" id="147207"/>
    <lineage>
        <taxon>Bacteria</taxon>
        <taxon>Bacillati</taxon>
        <taxon>Actinomycetota</taxon>
        <taxon>Coriobacteriia</taxon>
        <taxon>Coriobacteriales</taxon>
        <taxon>Coriobacteriaceae</taxon>
        <taxon>Collinsella</taxon>
    </lineage>
</organism>
<name>A0A943BPE0_9ACTN</name>